<comment type="caution">
    <text evidence="2">The sequence shown here is derived from an EMBL/GenBank/DDBJ whole genome shotgun (WGS) entry which is preliminary data.</text>
</comment>
<keyword evidence="2" id="KW-0378">Hydrolase</keyword>
<accession>A0A2D0B4I0</accession>
<evidence type="ECO:0000313" key="2">
    <source>
        <dbReference type="EMBL" id="OWY29570.1"/>
    </source>
</evidence>
<dbReference type="InterPro" id="IPR000073">
    <property type="entry name" value="AB_hydrolase_1"/>
</dbReference>
<evidence type="ECO:0000313" key="3">
    <source>
        <dbReference type="Proteomes" id="UP000197596"/>
    </source>
</evidence>
<gene>
    <name evidence="2" type="ORF">CEJ42_06790</name>
</gene>
<dbReference type="RefSeq" id="WP_088750450.1">
    <property type="nucleotide sequence ID" value="NZ_NJGU01000004.1"/>
</dbReference>
<dbReference type="AlphaFoldDB" id="A0A2D0B4I0"/>
<evidence type="ECO:0000259" key="1">
    <source>
        <dbReference type="Pfam" id="PF12697"/>
    </source>
</evidence>
<dbReference type="Pfam" id="PF12697">
    <property type="entry name" value="Abhydrolase_6"/>
    <property type="match status" value="1"/>
</dbReference>
<dbReference type="GO" id="GO:0016787">
    <property type="term" value="F:hydrolase activity"/>
    <property type="evidence" value="ECO:0007669"/>
    <property type="project" value="UniProtKB-KW"/>
</dbReference>
<dbReference type="EMBL" id="NJGU01000004">
    <property type="protein sequence ID" value="OWY29570.1"/>
    <property type="molecule type" value="Genomic_DNA"/>
</dbReference>
<feature type="domain" description="AB hydrolase-1" evidence="1">
    <location>
        <begin position="34"/>
        <end position="172"/>
    </location>
</feature>
<dbReference type="InterPro" id="IPR029058">
    <property type="entry name" value="AB_hydrolase_fold"/>
</dbReference>
<dbReference type="Proteomes" id="UP000197596">
    <property type="component" value="Unassembled WGS sequence"/>
</dbReference>
<proteinExistence type="predicted"/>
<sequence>MPAPTRTDSALQAGAETLACDLITAPGCGAVSTLFLHGAGQSTRQRQWPLRETLAQHGHASAAIDFSGHGDSSALLPNSLAKRLDEAQAALDRLCDDGAARTVVGVSMSGEIAMRLACRPGNRIGHVVTIVGAVYDGAAFALPFGPDFSAALRRPGSWRDAESLRMIRQYPGRITLVRALEDKVIPAEVADLIRENAHAASACRIVDLPGIDHRVSERSAQDEHLRRSLAELIAG</sequence>
<dbReference type="Gene3D" id="3.40.50.1820">
    <property type="entry name" value="alpha/beta hydrolase"/>
    <property type="match status" value="1"/>
</dbReference>
<organism evidence="2 3">
    <name type="scientific">Herbaspirillum robiniae</name>
    <dbReference type="NCBI Taxonomy" id="2014887"/>
    <lineage>
        <taxon>Bacteria</taxon>
        <taxon>Pseudomonadati</taxon>
        <taxon>Pseudomonadota</taxon>
        <taxon>Betaproteobacteria</taxon>
        <taxon>Burkholderiales</taxon>
        <taxon>Oxalobacteraceae</taxon>
        <taxon>Herbaspirillum</taxon>
    </lineage>
</organism>
<protein>
    <submittedName>
        <fullName evidence="2">Alpha/beta hydrolase</fullName>
    </submittedName>
</protein>
<dbReference type="SUPFAM" id="SSF53474">
    <property type="entry name" value="alpha/beta-Hydrolases"/>
    <property type="match status" value="1"/>
</dbReference>
<name>A0A2D0B4I0_9BURK</name>
<reference evidence="2 3" key="1">
    <citation type="submission" date="2017-06" db="EMBL/GenBank/DDBJ databases">
        <title>Herbaspirillum phytohormonus sp. nov., isolated from the root nodule of Robinia pseudoacacia in lead-zinc mine.</title>
        <authorList>
            <person name="Fan M."/>
            <person name="Lin Y."/>
        </authorList>
    </citation>
    <scope>NUCLEOTIDE SEQUENCE [LARGE SCALE GENOMIC DNA]</scope>
    <source>
        <strain evidence="2 3">HZ10</strain>
    </source>
</reference>